<dbReference type="PANTHER" id="PTHR30558:SF3">
    <property type="entry name" value="BIOPOLYMER TRANSPORT PROTEIN EXBD-RELATED"/>
    <property type="match status" value="1"/>
</dbReference>
<feature type="transmembrane region" description="Helical" evidence="8">
    <location>
        <begin position="25"/>
        <end position="46"/>
    </location>
</feature>
<evidence type="ECO:0000256" key="8">
    <source>
        <dbReference type="SAM" id="Phobius"/>
    </source>
</evidence>
<accession>A0A5B8V0J4</accession>
<reference evidence="9 10" key="1">
    <citation type="journal article" date="2017" name="Curr. Microbiol.">
        <title>Mucilaginibacter ginsenosidivorans sp. nov., Isolated from Soil of Ginseng Field.</title>
        <authorList>
            <person name="Kim M.M."/>
            <person name="Siddiqi M.Z."/>
            <person name="Im W.T."/>
        </authorList>
    </citation>
    <scope>NUCLEOTIDE SEQUENCE [LARGE SCALE GENOMIC DNA]</scope>
    <source>
        <strain evidence="9 10">Gsoil 3017</strain>
    </source>
</reference>
<dbReference type="Pfam" id="PF02472">
    <property type="entry name" value="ExbD"/>
    <property type="match status" value="1"/>
</dbReference>
<keyword evidence="3" id="KW-1003">Cell membrane</keyword>
<comment type="subcellular location">
    <subcellularLocation>
        <location evidence="1">Cell membrane</location>
        <topology evidence="1">Single-pass membrane protein</topology>
    </subcellularLocation>
    <subcellularLocation>
        <location evidence="7">Cell membrane</location>
        <topology evidence="7">Single-pass type II membrane protein</topology>
    </subcellularLocation>
</comment>
<evidence type="ECO:0000256" key="5">
    <source>
        <dbReference type="ARBA" id="ARBA00022989"/>
    </source>
</evidence>
<keyword evidence="6 8" id="KW-0472">Membrane</keyword>
<dbReference type="GO" id="GO:0005886">
    <property type="term" value="C:plasma membrane"/>
    <property type="evidence" value="ECO:0007669"/>
    <property type="project" value="UniProtKB-SubCell"/>
</dbReference>
<name>A0A5B8V0J4_9SPHI</name>
<dbReference type="EMBL" id="CP042436">
    <property type="protein sequence ID" value="QEC65027.1"/>
    <property type="molecule type" value="Genomic_DNA"/>
</dbReference>
<keyword evidence="4 7" id="KW-0812">Transmembrane</keyword>
<evidence type="ECO:0000256" key="6">
    <source>
        <dbReference type="ARBA" id="ARBA00023136"/>
    </source>
</evidence>
<proteinExistence type="inferred from homology"/>
<protein>
    <submittedName>
        <fullName evidence="9">Biopolymer transporter ExbD</fullName>
    </submittedName>
</protein>
<evidence type="ECO:0000256" key="7">
    <source>
        <dbReference type="RuleBase" id="RU003879"/>
    </source>
</evidence>
<dbReference type="GO" id="GO:0015031">
    <property type="term" value="P:protein transport"/>
    <property type="evidence" value="ECO:0007669"/>
    <property type="project" value="UniProtKB-KW"/>
</dbReference>
<evidence type="ECO:0000256" key="3">
    <source>
        <dbReference type="ARBA" id="ARBA00022475"/>
    </source>
</evidence>
<evidence type="ECO:0000256" key="4">
    <source>
        <dbReference type="ARBA" id="ARBA00022692"/>
    </source>
</evidence>
<keyword evidence="10" id="KW-1185">Reference proteome</keyword>
<comment type="similarity">
    <text evidence="2 7">Belongs to the ExbD/TolR family.</text>
</comment>
<dbReference type="InterPro" id="IPR003400">
    <property type="entry name" value="ExbD"/>
</dbReference>
<evidence type="ECO:0000313" key="10">
    <source>
        <dbReference type="Proteomes" id="UP000321479"/>
    </source>
</evidence>
<evidence type="ECO:0000256" key="1">
    <source>
        <dbReference type="ARBA" id="ARBA00004162"/>
    </source>
</evidence>
<evidence type="ECO:0000256" key="2">
    <source>
        <dbReference type="ARBA" id="ARBA00005811"/>
    </source>
</evidence>
<dbReference type="KEGG" id="mgin:FRZ54_21455"/>
<keyword evidence="7" id="KW-0813">Transport</keyword>
<dbReference type="Proteomes" id="UP000321479">
    <property type="component" value="Chromosome"/>
</dbReference>
<dbReference type="AlphaFoldDB" id="A0A5B8V0J4"/>
<dbReference type="PANTHER" id="PTHR30558">
    <property type="entry name" value="EXBD MEMBRANE COMPONENT OF PMF-DRIVEN MACROMOLECULE IMPORT SYSTEM"/>
    <property type="match status" value="1"/>
</dbReference>
<keyword evidence="5 8" id="KW-1133">Transmembrane helix</keyword>
<organism evidence="9 10">
    <name type="scientific">Mucilaginibacter ginsenosidivorans</name>
    <dbReference type="NCBI Taxonomy" id="398053"/>
    <lineage>
        <taxon>Bacteria</taxon>
        <taxon>Pseudomonadati</taxon>
        <taxon>Bacteroidota</taxon>
        <taxon>Sphingobacteriia</taxon>
        <taxon>Sphingobacteriales</taxon>
        <taxon>Sphingobacteriaceae</taxon>
        <taxon>Mucilaginibacter</taxon>
    </lineage>
</organism>
<gene>
    <name evidence="9" type="ORF">FRZ54_21455</name>
</gene>
<dbReference type="RefSeq" id="WP_147033860.1">
    <property type="nucleotide sequence ID" value="NZ_CP042436.1"/>
</dbReference>
<sequence length="173" mass="18820">MAELVASEKNGKRSSLKKLPPRIDLTAMVDLAFLLITFFILTTSLIKPKAMDVSMPVKDTPPGGYAASRTMTICLGKNNQAVWYVGLPDQPIVQPAIVNYSKTGLRMAIANAGKDILKKTGKTIIVIVKPSSHSLYDNLVNTLDELNIASVPSYAIADISPKDIDMLKQKNAY</sequence>
<dbReference type="GO" id="GO:0022857">
    <property type="term" value="F:transmembrane transporter activity"/>
    <property type="evidence" value="ECO:0007669"/>
    <property type="project" value="InterPro"/>
</dbReference>
<evidence type="ECO:0000313" key="9">
    <source>
        <dbReference type="EMBL" id="QEC65027.1"/>
    </source>
</evidence>
<dbReference type="OrthoDB" id="952702at2"/>
<keyword evidence="7" id="KW-0653">Protein transport</keyword>